<dbReference type="CDD" id="cd08422">
    <property type="entry name" value="PBP2_CrgA_like"/>
    <property type="match status" value="1"/>
</dbReference>
<evidence type="ECO:0000256" key="3">
    <source>
        <dbReference type="ARBA" id="ARBA00023125"/>
    </source>
</evidence>
<comment type="caution">
    <text evidence="6">The sequence shown here is derived from an EMBL/GenBank/DDBJ whole genome shotgun (WGS) entry which is preliminary data.</text>
</comment>
<dbReference type="PANTHER" id="PTHR30537">
    <property type="entry name" value="HTH-TYPE TRANSCRIPTIONAL REGULATOR"/>
    <property type="match status" value="1"/>
</dbReference>
<dbReference type="SUPFAM" id="SSF53850">
    <property type="entry name" value="Periplasmic binding protein-like II"/>
    <property type="match status" value="1"/>
</dbReference>
<keyword evidence="4" id="KW-0804">Transcription</keyword>
<reference evidence="6 7" key="1">
    <citation type="submission" date="2018-01" db="EMBL/GenBank/DDBJ databases">
        <title>Whole genome sequencing of Histamine producing bacteria.</title>
        <authorList>
            <person name="Butler K."/>
        </authorList>
    </citation>
    <scope>NUCLEOTIDE SEQUENCE [LARGE SCALE GENOMIC DNA]</scope>
    <source>
        <strain evidence="6 7">JCM 12947</strain>
    </source>
</reference>
<dbReference type="InterPro" id="IPR036388">
    <property type="entry name" value="WH-like_DNA-bd_sf"/>
</dbReference>
<dbReference type="InterPro" id="IPR005119">
    <property type="entry name" value="LysR_subst-bd"/>
</dbReference>
<keyword evidence="3" id="KW-0238">DNA-binding</keyword>
<evidence type="ECO:0000256" key="1">
    <source>
        <dbReference type="ARBA" id="ARBA00009437"/>
    </source>
</evidence>
<accession>A0A2T3J618</accession>
<dbReference type="InterPro" id="IPR036390">
    <property type="entry name" value="WH_DNA-bd_sf"/>
</dbReference>
<feature type="domain" description="HTH lysR-type" evidence="5">
    <location>
        <begin position="23"/>
        <end position="78"/>
    </location>
</feature>
<protein>
    <submittedName>
        <fullName evidence="6">LysR family transcriptional regulator</fullName>
    </submittedName>
</protein>
<dbReference type="RefSeq" id="WP_107246759.1">
    <property type="nucleotide sequence ID" value="NZ_PYMJ01000066.1"/>
</dbReference>
<dbReference type="GO" id="GO:0043565">
    <property type="term" value="F:sequence-specific DNA binding"/>
    <property type="evidence" value="ECO:0007669"/>
    <property type="project" value="TreeGrafter"/>
</dbReference>
<dbReference type="InterPro" id="IPR000847">
    <property type="entry name" value="LysR_HTH_N"/>
</dbReference>
<sequence length="318" mass="35719">MSQTKSIVSFGSVNAKNGIKSMIDDIALFVSVVKSESLKSAGELLNIPASTVSRRIKNLERSLGCLLINRSSHYFNLTNEGQKLFESTRYHVESFDSIVNDFKNDVSGLRGRIKILAPLNLTTSVLQPVLSKYLQIQPSVDLELELSNELTQFSATGADFAIRVGPQRDSELTQVKLGTVQTIAVASPRYLENHSSVLNHPGELMQFDLIFSKPISSWNLYHCDNSDEHIEISPKSKRLVVNDLLISKRFVLDGLGIALLPEIEITNELATGLLTNVLPQWRGEDREVFVIWYRRQLLTRRASDLIDYLKLNCRLKSS</sequence>
<evidence type="ECO:0000256" key="4">
    <source>
        <dbReference type="ARBA" id="ARBA00023163"/>
    </source>
</evidence>
<dbReference type="GO" id="GO:0006351">
    <property type="term" value="P:DNA-templated transcription"/>
    <property type="evidence" value="ECO:0007669"/>
    <property type="project" value="TreeGrafter"/>
</dbReference>
<dbReference type="Proteomes" id="UP000240987">
    <property type="component" value="Unassembled WGS sequence"/>
</dbReference>
<dbReference type="EMBL" id="PYMJ01000066">
    <property type="protein sequence ID" value="PSU42450.1"/>
    <property type="molecule type" value="Genomic_DNA"/>
</dbReference>
<evidence type="ECO:0000313" key="6">
    <source>
        <dbReference type="EMBL" id="PSU42450.1"/>
    </source>
</evidence>
<proteinExistence type="inferred from homology"/>
<dbReference type="Gene3D" id="3.40.190.290">
    <property type="match status" value="1"/>
</dbReference>
<dbReference type="AlphaFoldDB" id="A0A2T3J618"/>
<dbReference type="SUPFAM" id="SSF46785">
    <property type="entry name" value="Winged helix' DNA-binding domain"/>
    <property type="match status" value="1"/>
</dbReference>
<organism evidence="6 7">
    <name type="scientific">Photobacterium frigidiphilum</name>
    <dbReference type="NCBI Taxonomy" id="264736"/>
    <lineage>
        <taxon>Bacteria</taxon>
        <taxon>Pseudomonadati</taxon>
        <taxon>Pseudomonadota</taxon>
        <taxon>Gammaproteobacteria</taxon>
        <taxon>Vibrionales</taxon>
        <taxon>Vibrionaceae</taxon>
        <taxon>Photobacterium</taxon>
    </lineage>
</organism>
<dbReference type="OrthoDB" id="570111at2"/>
<name>A0A2T3J618_9GAMM</name>
<dbReference type="InterPro" id="IPR058163">
    <property type="entry name" value="LysR-type_TF_proteobact-type"/>
</dbReference>
<gene>
    <name evidence="6" type="ORF">C9J12_28965</name>
</gene>
<evidence type="ECO:0000256" key="2">
    <source>
        <dbReference type="ARBA" id="ARBA00023015"/>
    </source>
</evidence>
<dbReference type="Pfam" id="PF00126">
    <property type="entry name" value="HTH_1"/>
    <property type="match status" value="1"/>
</dbReference>
<dbReference type="PANTHER" id="PTHR30537:SF5">
    <property type="entry name" value="HTH-TYPE TRANSCRIPTIONAL ACTIVATOR TTDR-RELATED"/>
    <property type="match status" value="1"/>
</dbReference>
<comment type="similarity">
    <text evidence="1">Belongs to the LysR transcriptional regulatory family.</text>
</comment>
<dbReference type="Gene3D" id="1.10.10.10">
    <property type="entry name" value="Winged helix-like DNA-binding domain superfamily/Winged helix DNA-binding domain"/>
    <property type="match status" value="1"/>
</dbReference>
<keyword evidence="7" id="KW-1185">Reference proteome</keyword>
<evidence type="ECO:0000259" key="5">
    <source>
        <dbReference type="PROSITE" id="PS50931"/>
    </source>
</evidence>
<dbReference type="GO" id="GO:0003700">
    <property type="term" value="F:DNA-binding transcription factor activity"/>
    <property type="evidence" value="ECO:0007669"/>
    <property type="project" value="InterPro"/>
</dbReference>
<dbReference type="Pfam" id="PF03466">
    <property type="entry name" value="LysR_substrate"/>
    <property type="match status" value="1"/>
</dbReference>
<keyword evidence="2" id="KW-0805">Transcription regulation</keyword>
<evidence type="ECO:0000313" key="7">
    <source>
        <dbReference type="Proteomes" id="UP000240987"/>
    </source>
</evidence>
<dbReference type="PROSITE" id="PS50931">
    <property type="entry name" value="HTH_LYSR"/>
    <property type="match status" value="1"/>
</dbReference>